<evidence type="ECO:0000256" key="5">
    <source>
        <dbReference type="ARBA" id="ARBA00022723"/>
    </source>
</evidence>
<dbReference type="Gene3D" id="3.40.50.10490">
    <property type="entry name" value="Glucose-6-phosphate isomerase like protein, domain 1"/>
    <property type="match status" value="1"/>
</dbReference>
<evidence type="ECO:0000313" key="11">
    <source>
        <dbReference type="EMBL" id="TLD70902.1"/>
    </source>
</evidence>
<evidence type="ECO:0000313" key="12">
    <source>
        <dbReference type="Proteomes" id="UP000306196"/>
    </source>
</evidence>
<feature type="domain" description="SIS" evidence="10">
    <location>
        <begin position="36"/>
        <end position="193"/>
    </location>
</feature>
<dbReference type="GO" id="GO:0008270">
    <property type="term" value="F:zinc ion binding"/>
    <property type="evidence" value="ECO:0007669"/>
    <property type="project" value="UniProtKB-UniRule"/>
</dbReference>
<gene>
    <name evidence="9" type="primary">gmhA</name>
    <name evidence="11" type="ORF">FEM03_11395</name>
</gene>
<dbReference type="GO" id="GO:0005737">
    <property type="term" value="C:cytoplasm"/>
    <property type="evidence" value="ECO:0007669"/>
    <property type="project" value="UniProtKB-SubCell"/>
</dbReference>
<keyword evidence="12" id="KW-1185">Reference proteome</keyword>
<evidence type="ECO:0000256" key="2">
    <source>
        <dbReference type="ARBA" id="ARBA00004496"/>
    </source>
</evidence>
<dbReference type="HAMAP" id="MF_00067">
    <property type="entry name" value="GmhA"/>
    <property type="match status" value="1"/>
</dbReference>
<keyword evidence="4 9" id="KW-0963">Cytoplasm</keyword>
<dbReference type="Proteomes" id="UP000306196">
    <property type="component" value="Unassembled WGS sequence"/>
</dbReference>
<dbReference type="EMBL" id="VAUV01000007">
    <property type="protein sequence ID" value="TLD70902.1"/>
    <property type="molecule type" value="Genomic_DNA"/>
</dbReference>
<protein>
    <recommendedName>
        <fullName evidence="9">Phosphoheptose isomerase</fullName>
        <ecNumber evidence="9">5.3.1.28</ecNumber>
    </recommendedName>
    <alternativeName>
        <fullName evidence="9">Sedoheptulose 7-phosphate isomerase</fullName>
    </alternativeName>
</protein>
<dbReference type="InterPro" id="IPR035461">
    <property type="entry name" value="GmhA/DiaA"/>
</dbReference>
<dbReference type="EC" id="5.3.1.28" evidence="9"/>
<evidence type="ECO:0000256" key="6">
    <source>
        <dbReference type="ARBA" id="ARBA00022833"/>
    </source>
</evidence>
<evidence type="ECO:0000256" key="9">
    <source>
        <dbReference type="HAMAP-Rule" id="MF_00067"/>
    </source>
</evidence>
<evidence type="ECO:0000259" key="10">
    <source>
        <dbReference type="PROSITE" id="PS51464"/>
    </source>
</evidence>
<feature type="binding site" evidence="9">
    <location>
        <position position="64"/>
    </location>
    <ligand>
        <name>Zn(2+)</name>
        <dbReference type="ChEBI" id="CHEBI:29105"/>
    </ligand>
</feature>
<dbReference type="InterPro" id="IPR004515">
    <property type="entry name" value="Phosphoheptose_Isoase"/>
</dbReference>
<dbReference type="GO" id="GO:2001061">
    <property type="term" value="P:D-glycero-D-manno-heptose 7-phosphate biosynthetic process"/>
    <property type="evidence" value="ECO:0007669"/>
    <property type="project" value="UniProtKB-UniPathway"/>
</dbReference>
<feature type="binding site" evidence="9">
    <location>
        <position position="60"/>
    </location>
    <ligand>
        <name>Zn(2+)</name>
        <dbReference type="ChEBI" id="CHEBI:29105"/>
    </ligand>
</feature>
<feature type="binding site" evidence="9">
    <location>
        <position position="171"/>
    </location>
    <ligand>
        <name>substrate</name>
    </ligand>
</feature>
<dbReference type="PANTHER" id="PTHR30390:SF6">
    <property type="entry name" value="DNAA INITIATOR-ASSOCIATING PROTEIN DIAA"/>
    <property type="match status" value="1"/>
</dbReference>
<evidence type="ECO:0000256" key="1">
    <source>
        <dbReference type="ARBA" id="ARBA00000348"/>
    </source>
</evidence>
<accession>A0A5R8KF47</accession>
<feature type="binding site" evidence="9">
    <location>
        <position position="171"/>
    </location>
    <ligand>
        <name>Zn(2+)</name>
        <dbReference type="ChEBI" id="CHEBI:29105"/>
    </ligand>
</feature>
<keyword evidence="7 9" id="KW-0413">Isomerase</keyword>
<dbReference type="GO" id="GO:0005975">
    <property type="term" value="P:carbohydrate metabolic process"/>
    <property type="evidence" value="ECO:0007669"/>
    <property type="project" value="UniProtKB-UniRule"/>
</dbReference>
<feature type="binding site" evidence="9">
    <location>
        <begin position="51"/>
        <end position="53"/>
    </location>
    <ligand>
        <name>substrate</name>
    </ligand>
</feature>
<feature type="binding site" evidence="9">
    <location>
        <position position="64"/>
    </location>
    <ligand>
        <name>substrate</name>
    </ligand>
</feature>
<dbReference type="OrthoDB" id="9781311at2"/>
<evidence type="ECO:0000256" key="7">
    <source>
        <dbReference type="ARBA" id="ARBA00023235"/>
    </source>
</evidence>
<feature type="binding site" evidence="9">
    <location>
        <position position="179"/>
    </location>
    <ligand>
        <name>Zn(2+)</name>
        <dbReference type="ChEBI" id="CHEBI:29105"/>
    </ligand>
</feature>
<dbReference type="UniPathway" id="UPA00041">
    <property type="reaction ID" value="UER00436"/>
</dbReference>
<feature type="binding site" evidence="9">
    <location>
        <begin position="93"/>
        <end position="94"/>
    </location>
    <ligand>
        <name>substrate</name>
    </ligand>
</feature>
<evidence type="ECO:0000256" key="4">
    <source>
        <dbReference type="ARBA" id="ARBA00022490"/>
    </source>
</evidence>
<dbReference type="CDD" id="cd05006">
    <property type="entry name" value="SIS_GmhA"/>
    <property type="match status" value="1"/>
</dbReference>
<dbReference type="InterPro" id="IPR046348">
    <property type="entry name" value="SIS_dom_sf"/>
</dbReference>
<reference evidence="11 12" key="1">
    <citation type="submission" date="2019-05" db="EMBL/GenBank/DDBJ databases">
        <title>Verrucobacter flavum gen. nov., sp. nov. a new member of the family Verrucomicrobiaceae.</title>
        <authorList>
            <person name="Szuroczki S."/>
            <person name="Abbaszade G."/>
            <person name="Szabo A."/>
            <person name="Felfoldi T."/>
            <person name="Schumann P."/>
            <person name="Boka K."/>
            <person name="Keki Z."/>
            <person name="Toumi M."/>
            <person name="Toth E."/>
        </authorList>
    </citation>
    <scope>NUCLEOTIDE SEQUENCE [LARGE SCALE GENOMIC DNA]</scope>
    <source>
        <strain evidence="11 12">MG-N-17</strain>
    </source>
</reference>
<comment type="similarity">
    <text evidence="3 9">Belongs to the SIS family. GmhA subfamily.</text>
</comment>
<proteinExistence type="inferred from homology"/>
<comment type="pathway">
    <text evidence="9">Carbohydrate biosynthesis; D-glycero-D-manno-heptose 7-phosphate biosynthesis; D-glycero-alpha-D-manno-heptose 7-phosphate and D-glycero-beta-D-manno-heptose 7-phosphate from sedoheptulose 7-phosphate: step 1/1.</text>
</comment>
<comment type="catalytic activity">
    <reaction evidence="1 9">
        <text>2 D-sedoheptulose 7-phosphate = D-glycero-alpha-D-manno-heptose 7-phosphate + D-glycero-beta-D-manno-heptose 7-phosphate</text>
        <dbReference type="Rhea" id="RHEA:27489"/>
        <dbReference type="ChEBI" id="CHEBI:57483"/>
        <dbReference type="ChEBI" id="CHEBI:60203"/>
        <dbReference type="ChEBI" id="CHEBI:60204"/>
        <dbReference type="EC" id="5.3.1.28"/>
    </reaction>
</comment>
<dbReference type="GO" id="GO:0097367">
    <property type="term" value="F:carbohydrate derivative binding"/>
    <property type="evidence" value="ECO:0007669"/>
    <property type="project" value="InterPro"/>
</dbReference>
<evidence type="ECO:0000256" key="3">
    <source>
        <dbReference type="ARBA" id="ARBA00009894"/>
    </source>
</evidence>
<comment type="caution">
    <text evidence="11">The sequence shown here is derived from an EMBL/GenBank/DDBJ whole genome shotgun (WGS) entry which is preliminary data.</text>
</comment>
<evidence type="ECO:0000256" key="8">
    <source>
        <dbReference type="ARBA" id="ARBA00023277"/>
    </source>
</evidence>
<dbReference type="InterPro" id="IPR001347">
    <property type="entry name" value="SIS_dom"/>
</dbReference>
<keyword evidence="5 9" id="KW-0479">Metal-binding</keyword>
<organism evidence="11 12">
    <name type="scientific">Phragmitibacter flavus</name>
    <dbReference type="NCBI Taxonomy" id="2576071"/>
    <lineage>
        <taxon>Bacteria</taxon>
        <taxon>Pseudomonadati</taxon>
        <taxon>Verrucomicrobiota</taxon>
        <taxon>Verrucomicrobiia</taxon>
        <taxon>Verrucomicrobiales</taxon>
        <taxon>Verrucomicrobiaceae</taxon>
        <taxon>Phragmitibacter</taxon>
    </lineage>
</organism>
<feature type="binding site" evidence="9">
    <location>
        <position position="124"/>
    </location>
    <ligand>
        <name>substrate</name>
    </ligand>
</feature>
<sequence length="193" mass="20397">MTSYQNLISAHLAEHLATVQALSSATPLIESLGQKIIDCLKAGNKVLFFGNGGSAADAQHLAAELVVRFRKNRRALPSMALTTDTSILTACGNDFGFEEVYARQVEALAQPGDVAIGISTSGQSPNVIKGLQAAKARQCFTIAFTAEAGGPCAELADLAFRAPSPVTARAQECHLLVGHILCDMVEAWLTQEN</sequence>
<keyword evidence="6 9" id="KW-0862">Zinc</keyword>
<dbReference type="PROSITE" id="PS51464">
    <property type="entry name" value="SIS"/>
    <property type="match status" value="1"/>
</dbReference>
<comment type="cofactor">
    <cofactor evidence="9">
        <name>Zn(2+)</name>
        <dbReference type="ChEBI" id="CHEBI:29105"/>
    </cofactor>
    <text evidence="9">Binds 1 zinc ion per subunit.</text>
</comment>
<comment type="function">
    <text evidence="9">Catalyzes the isomerization of sedoheptulose 7-phosphate in D-glycero-D-manno-heptose 7-phosphate.</text>
</comment>
<feature type="binding site" evidence="9">
    <location>
        <begin position="119"/>
        <end position="121"/>
    </location>
    <ligand>
        <name>substrate</name>
    </ligand>
</feature>
<comment type="miscellaneous">
    <text evidence="9">The reaction produces a racemic mixture of D-glycero-alpha-D-manno-heptose 7-phosphate and D-glycero-beta-D-manno-heptose 7-phosphate.</text>
</comment>
<dbReference type="InterPro" id="IPR050099">
    <property type="entry name" value="SIS_GmhA/DiaA_subfam"/>
</dbReference>
<dbReference type="GO" id="GO:0008968">
    <property type="term" value="F:D-sedoheptulose 7-phosphate isomerase activity"/>
    <property type="evidence" value="ECO:0007669"/>
    <property type="project" value="UniProtKB-UniRule"/>
</dbReference>
<dbReference type="Pfam" id="PF13580">
    <property type="entry name" value="SIS_2"/>
    <property type="match status" value="1"/>
</dbReference>
<dbReference type="SUPFAM" id="SSF53697">
    <property type="entry name" value="SIS domain"/>
    <property type="match status" value="1"/>
</dbReference>
<comment type="subcellular location">
    <subcellularLocation>
        <location evidence="2 9">Cytoplasm</location>
    </subcellularLocation>
</comment>
<dbReference type="RefSeq" id="WP_138086372.1">
    <property type="nucleotide sequence ID" value="NZ_VAUV01000007.1"/>
</dbReference>
<name>A0A5R8KF47_9BACT</name>
<dbReference type="AlphaFoldDB" id="A0A5R8KF47"/>
<keyword evidence="8 9" id="KW-0119">Carbohydrate metabolism</keyword>
<dbReference type="PANTHER" id="PTHR30390">
    <property type="entry name" value="SEDOHEPTULOSE 7-PHOSPHATE ISOMERASE / DNAA INITIATOR-ASSOCIATING FACTOR FOR REPLICATION INITIATION"/>
    <property type="match status" value="1"/>
</dbReference>